<evidence type="ECO:0000313" key="3">
    <source>
        <dbReference type="Proteomes" id="UP001313282"/>
    </source>
</evidence>
<gene>
    <name evidence="2" type="ORF">TWF718_001792</name>
</gene>
<dbReference type="AlphaFoldDB" id="A0AAN8N950"/>
<accession>A0AAN8N950</accession>
<comment type="caution">
    <text evidence="2">The sequence shown here is derived from an EMBL/GenBank/DDBJ whole genome shotgun (WGS) entry which is preliminary data.</text>
</comment>
<reference evidence="2 3" key="1">
    <citation type="submission" date="2019-10" db="EMBL/GenBank/DDBJ databases">
        <authorList>
            <person name="Palmer J.M."/>
        </authorList>
    </citation>
    <scope>NUCLEOTIDE SEQUENCE [LARGE SCALE GENOMIC DNA]</scope>
    <source>
        <strain evidence="2 3">TWF718</strain>
    </source>
</reference>
<evidence type="ECO:0000256" key="1">
    <source>
        <dbReference type="SAM" id="MobiDB-lite"/>
    </source>
</evidence>
<evidence type="ECO:0000313" key="2">
    <source>
        <dbReference type="EMBL" id="KAK6357482.1"/>
    </source>
</evidence>
<protein>
    <submittedName>
        <fullName evidence="2">Uncharacterized protein</fullName>
    </submittedName>
</protein>
<organism evidence="2 3">
    <name type="scientific">Orbilia javanica</name>
    <dbReference type="NCBI Taxonomy" id="47235"/>
    <lineage>
        <taxon>Eukaryota</taxon>
        <taxon>Fungi</taxon>
        <taxon>Dikarya</taxon>
        <taxon>Ascomycota</taxon>
        <taxon>Pezizomycotina</taxon>
        <taxon>Orbiliomycetes</taxon>
        <taxon>Orbiliales</taxon>
        <taxon>Orbiliaceae</taxon>
        <taxon>Orbilia</taxon>
    </lineage>
</organism>
<keyword evidence="3" id="KW-1185">Reference proteome</keyword>
<proteinExistence type="predicted"/>
<sequence>MWIGECNIWYEAAHLKGSKHTTPTHIKEQKHPSTAASRFQKVTSSKLSQTSIFHPVLNPKPDSIVHLRSSTRNILSLLNPSPPPLLQAVSGKMQPNNHDDDAHQDIDSDVDIVDADSDGDIIIFDASTLSRESAPEFIDQITVSLLPHTRTLPQANLLDHHPNLLTSSPPSSAISIKRPASSVLEPLSVLGAIASKRHCLDLIPSNKTIDPRLFGIKEEPLFDSDPDFMDIDFINFEPNTREYRRFLLRYFPPRSRGLLERDSDYRISEEDRQLLRVLEYSKMYPQKKLLLTDTDKEEAKEMAAAYNESLVDANVPESVKGKLRKKSKEKFELQMSWDKITTQLQNIQLGRHSRMEWTELGLPPSELVKPQSSMSASDIKVVACVKTKVPEEEEDIKHEEIYEGKGSQVPHRLTDPKKTIFFQTKEPHISGFSAGASRTDPTAAQGHAEKQEGTIVQQMLELRSKYKITPLAPEYPNPGEKEGRLFTYERLRRYNKKFCKDTENSCGKEKEIRENIRRTEAEYLEESFFKRQNSIWYTPLPAKKNSWEKIPEYEHPYYTFCLQEICDAAPERRVILIEHNKFVEASGQRKGDFPYERDDPFGKDTYLDDNPLIIEGDDLEKYL</sequence>
<name>A0AAN8N950_9PEZI</name>
<feature type="region of interest" description="Disordered" evidence="1">
    <location>
        <begin position="430"/>
        <end position="451"/>
    </location>
</feature>
<dbReference type="EMBL" id="JAVHNR010000001">
    <property type="protein sequence ID" value="KAK6357482.1"/>
    <property type="molecule type" value="Genomic_DNA"/>
</dbReference>
<dbReference type="Proteomes" id="UP001313282">
    <property type="component" value="Unassembled WGS sequence"/>
</dbReference>